<dbReference type="PROSITE" id="PS01148">
    <property type="entry name" value="UPF0033"/>
    <property type="match status" value="1"/>
</dbReference>
<dbReference type="Gene3D" id="3.40.250.10">
    <property type="entry name" value="Rhodanese-like domain"/>
    <property type="match status" value="1"/>
</dbReference>
<evidence type="ECO:0000313" key="3">
    <source>
        <dbReference type="EMBL" id="SQI52436.1"/>
    </source>
</evidence>
<dbReference type="PANTHER" id="PTHR33279">
    <property type="entry name" value="SULFUR CARRIER PROTEIN YEDF-RELATED"/>
    <property type="match status" value="1"/>
</dbReference>
<dbReference type="PANTHER" id="PTHR33279:SF6">
    <property type="entry name" value="SULFUR CARRIER PROTEIN YEDF-RELATED"/>
    <property type="match status" value="1"/>
</dbReference>
<evidence type="ECO:0000313" key="4">
    <source>
        <dbReference type="Proteomes" id="UP000249134"/>
    </source>
</evidence>
<protein>
    <submittedName>
        <fullName evidence="3">SirA-like domain-containing protein</fullName>
    </submittedName>
</protein>
<keyword evidence="4" id="KW-1185">Reference proteome</keyword>
<dbReference type="STRING" id="1348624.GCA_001591545_02782"/>
<dbReference type="Pfam" id="PF01206">
    <property type="entry name" value="TusA"/>
    <property type="match status" value="1"/>
</dbReference>
<dbReference type="RefSeq" id="WP_066143123.1">
    <property type="nucleotide sequence ID" value="NZ_CBCSGM010000002.1"/>
</dbReference>
<dbReference type="InterPro" id="IPR001763">
    <property type="entry name" value="Rhodanese-like_dom"/>
</dbReference>
<gene>
    <name evidence="3" type="primary">yedF</name>
    <name evidence="3" type="ORF">NCTC4824_00420</name>
</gene>
<organism evidence="3 4">
    <name type="scientific">Lederbergia lenta</name>
    <name type="common">Bacillus lentus</name>
    <dbReference type="NCBI Taxonomy" id="1467"/>
    <lineage>
        <taxon>Bacteria</taxon>
        <taxon>Bacillati</taxon>
        <taxon>Bacillota</taxon>
        <taxon>Bacilli</taxon>
        <taxon>Bacillales</taxon>
        <taxon>Bacillaceae</taxon>
        <taxon>Lederbergia</taxon>
    </lineage>
</organism>
<dbReference type="InterPro" id="IPR036868">
    <property type="entry name" value="TusA-like_sf"/>
</dbReference>
<dbReference type="KEGG" id="blen:NCTC4824_00420"/>
<reference evidence="3 4" key="1">
    <citation type="submission" date="2018-06" db="EMBL/GenBank/DDBJ databases">
        <authorList>
            <consortium name="Pathogen Informatics"/>
            <person name="Doyle S."/>
        </authorList>
    </citation>
    <scope>NUCLEOTIDE SEQUENCE [LARGE SCALE GENOMIC DNA]</scope>
    <source>
        <strain evidence="3 4">NCTC4824</strain>
    </source>
</reference>
<dbReference type="SUPFAM" id="SSF64307">
    <property type="entry name" value="SirA-like"/>
    <property type="match status" value="1"/>
</dbReference>
<dbReference type="Proteomes" id="UP000249134">
    <property type="component" value="Chromosome 1"/>
</dbReference>
<dbReference type="SMART" id="SM00450">
    <property type="entry name" value="RHOD"/>
    <property type="match status" value="1"/>
</dbReference>
<feature type="domain" description="Rhodanese" evidence="2">
    <location>
        <begin position="103"/>
        <end position="188"/>
    </location>
</feature>
<dbReference type="InterPro" id="IPR001455">
    <property type="entry name" value="TusA-like"/>
</dbReference>
<evidence type="ECO:0000259" key="2">
    <source>
        <dbReference type="PROSITE" id="PS50206"/>
    </source>
</evidence>
<proteinExistence type="inferred from homology"/>
<dbReference type="InterPro" id="IPR036873">
    <property type="entry name" value="Rhodanese-like_dom_sf"/>
</dbReference>
<dbReference type="AlphaFoldDB" id="A0A2X4VJT1"/>
<comment type="similarity">
    <text evidence="1">Belongs to the sulfur carrier protein TusA family.</text>
</comment>
<dbReference type="Gene3D" id="3.30.110.40">
    <property type="entry name" value="TusA-like domain"/>
    <property type="match status" value="1"/>
</dbReference>
<dbReference type="CDD" id="cd00291">
    <property type="entry name" value="SirA_YedF_YeeD"/>
    <property type="match status" value="1"/>
</dbReference>
<dbReference type="CDD" id="cd00158">
    <property type="entry name" value="RHOD"/>
    <property type="match status" value="1"/>
</dbReference>
<name>A0A2X4VJT1_LEDLE</name>
<dbReference type="Pfam" id="PF00581">
    <property type="entry name" value="Rhodanese"/>
    <property type="match status" value="1"/>
</dbReference>
<dbReference type="EMBL" id="LS483476">
    <property type="protein sequence ID" value="SQI52436.1"/>
    <property type="molecule type" value="Genomic_DNA"/>
</dbReference>
<dbReference type="PROSITE" id="PS50206">
    <property type="entry name" value="RHODANESE_3"/>
    <property type="match status" value="1"/>
</dbReference>
<accession>A0A2X4VJT1</accession>
<dbReference type="SUPFAM" id="SSF52821">
    <property type="entry name" value="Rhodanese/Cell cycle control phosphatase"/>
    <property type="match status" value="1"/>
</dbReference>
<evidence type="ECO:0000256" key="1">
    <source>
        <dbReference type="ARBA" id="ARBA00008984"/>
    </source>
</evidence>
<sequence>MESIKPNITLDAKGLACPMPIVKTKKAMNELKAGLVLEVQATDKGSKADIKAWADNTGHQYLGTLEDGDVLKHYVRKSSIEETFEKKHPNVATNEELEKKLTEGGNIVVLDVREVAEFAFNHIPNAISIPIGELESRLHELNKDDEIFVICRTGSRSDLAAQRLAENKFTKVINVVPGMSQWPGETTGINN</sequence>